<name>A0A0N5DCG8_THECL</name>
<reference evidence="4" key="1">
    <citation type="submission" date="2017-02" db="UniProtKB">
        <authorList>
            <consortium name="WormBaseParasite"/>
        </authorList>
    </citation>
    <scope>IDENTIFICATION</scope>
</reference>
<gene>
    <name evidence="2" type="ORF">TCLT_LOCUS10869</name>
</gene>
<proteinExistence type="predicted"/>
<keyword evidence="3" id="KW-1185">Reference proteome</keyword>
<dbReference type="Proteomes" id="UP000276776">
    <property type="component" value="Unassembled WGS sequence"/>
</dbReference>
<sequence>MAQQCYEDMTRREKKPSGQKTSIKKKIKCNFYKTPEQYFTGETLENLNMKDAKKCMRSMNPILAFKRDCHALSMLTERMRVYESKIIGYESRCAFKI</sequence>
<evidence type="ECO:0000313" key="3">
    <source>
        <dbReference type="Proteomes" id="UP000276776"/>
    </source>
</evidence>
<dbReference type="AlphaFoldDB" id="A0A0N5DCG8"/>
<dbReference type="EMBL" id="UYYF01005524">
    <property type="protein sequence ID" value="VDN08587.1"/>
    <property type="molecule type" value="Genomic_DNA"/>
</dbReference>
<evidence type="ECO:0000256" key="1">
    <source>
        <dbReference type="SAM" id="MobiDB-lite"/>
    </source>
</evidence>
<protein>
    <submittedName>
        <fullName evidence="4">Gag/pol protein</fullName>
    </submittedName>
</protein>
<reference evidence="2 3" key="2">
    <citation type="submission" date="2018-11" db="EMBL/GenBank/DDBJ databases">
        <authorList>
            <consortium name="Pathogen Informatics"/>
        </authorList>
    </citation>
    <scope>NUCLEOTIDE SEQUENCE [LARGE SCALE GENOMIC DNA]</scope>
</reference>
<organism evidence="4">
    <name type="scientific">Thelazia callipaeda</name>
    <name type="common">Oriental eyeworm</name>
    <name type="synonym">Parasitic nematode</name>
    <dbReference type="NCBI Taxonomy" id="103827"/>
    <lineage>
        <taxon>Eukaryota</taxon>
        <taxon>Metazoa</taxon>
        <taxon>Ecdysozoa</taxon>
        <taxon>Nematoda</taxon>
        <taxon>Chromadorea</taxon>
        <taxon>Rhabditida</taxon>
        <taxon>Spirurina</taxon>
        <taxon>Spiruromorpha</taxon>
        <taxon>Thelazioidea</taxon>
        <taxon>Thelaziidae</taxon>
        <taxon>Thelazia</taxon>
    </lineage>
</organism>
<accession>A0A0N5DCG8</accession>
<dbReference type="OrthoDB" id="2191163at2759"/>
<evidence type="ECO:0000313" key="2">
    <source>
        <dbReference type="EMBL" id="VDN08587.1"/>
    </source>
</evidence>
<feature type="region of interest" description="Disordered" evidence="1">
    <location>
        <begin position="1"/>
        <end position="20"/>
    </location>
</feature>
<dbReference type="WBParaSite" id="TCLT_0001089101-mRNA-1">
    <property type="protein sequence ID" value="TCLT_0001089101-mRNA-1"/>
    <property type="gene ID" value="TCLT_0001089101"/>
</dbReference>
<evidence type="ECO:0000313" key="4">
    <source>
        <dbReference type="WBParaSite" id="TCLT_0001089101-mRNA-1"/>
    </source>
</evidence>